<dbReference type="InterPro" id="IPR052035">
    <property type="entry name" value="ZnF_BED_domain_contain"/>
</dbReference>
<protein>
    <recommendedName>
        <fullName evidence="8">Transposase</fullName>
    </recommendedName>
</protein>
<sequence>MELRHQRLDCAATNKLFWAIAKWVATDCRPIAIVEDHGLREILRIASRDPSYELPCRTTTASKIHSLYEEEKARVSEALEQERHFADVCAEHFMHVARQWNLDGKISSLTTDSARNMIAAARQLPFDHMPCIAHSIHRAITVTLHNSTFDGTLAK</sequence>
<dbReference type="Gene3D" id="1.10.10.1070">
    <property type="entry name" value="Zinc finger, BED domain-containing"/>
    <property type="match status" value="1"/>
</dbReference>
<reference evidence="7" key="1">
    <citation type="submission" date="2024-04" db="EMBL/GenBank/DDBJ databases">
        <title>Salinicola lusitanus LLJ914,a marine bacterium isolated from the Okinawa Trough.</title>
        <authorList>
            <person name="Li J."/>
        </authorList>
    </citation>
    <scope>NUCLEOTIDE SEQUENCE [LARGE SCALE GENOMIC DNA]</scope>
</reference>
<gene>
    <name evidence="6" type="ORF">WMY93_022896</name>
</gene>
<evidence type="ECO:0000256" key="1">
    <source>
        <dbReference type="ARBA" id="ARBA00004123"/>
    </source>
</evidence>
<keyword evidence="4" id="KW-0862">Zinc</keyword>
<dbReference type="PANTHER" id="PTHR46481">
    <property type="entry name" value="ZINC FINGER BED DOMAIN-CONTAINING PROTEIN 4"/>
    <property type="match status" value="1"/>
</dbReference>
<evidence type="ECO:0000256" key="5">
    <source>
        <dbReference type="ARBA" id="ARBA00023242"/>
    </source>
</evidence>
<keyword evidence="7" id="KW-1185">Reference proteome</keyword>
<keyword evidence="3" id="KW-0863">Zinc-finger</keyword>
<dbReference type="AlphaFoldDB" id="A0AAW0NDA1"/>
<dbReference type="Proteomes" id="UP001460270">
    <property type="component" value="Unassembled WGS sequence"/>
</dbReference>
<name>A0AAW0NDA1_9GOBI</name>
<evidence type="ECO:0008006" key="8">
    <source>
        <dbReference type="Google" id="ProtNLM"/>
    </source>
</evidence>
<evidence type="ECO:0000256" key="3">
    <source>
        <dbReference type="ARBA" id="ARBA00022771"/>
    </source>
</evidence>
<comment type="caution">
    <text evidence="6">The sequence shown here is derived from an EMBL/GenBank/DDBJ whole genome shotgun (WGS) entry which is preliminary data.</text>
</comment>
<organism evidence="6 7">
    <name type="scientific">Mugilogobius chulae</name>
    <name type="common">yellowstripe goby</name>
    <dbReference type="NCBI Taxonomy" id="88201"/>
    <lineage>
        <taxon>Eukaryota</taxon>
        <taxon>Metazoa</taxon>
        <taxon>Chordata</taxon>
        <taxon>Craniata</taxon>
        <taxon>Vertebrata</taxon>
        <taxon>Euteleostomi</taxon>
        <taxon>Actinopterygii</taxon>
        <taxon>Neopterygii</taxon>
        <taxon>Teleostei</taxon>
        <taxon>Neoteleostei</taxon>
        <taxon>Acanthomorphata</taxon>
        <taxon>Gobiaria</taxon>
        <taxon>Gobiiformes</taxon>
        <taxon>Gobioidei</taxon>
        <taxon>Gobiidae</taxon>
        <taxon>Gobionellinae</taxon>
        <taxon>Mugilogobius</taxon>
    </lineage>
</organism>
<dbReference type="PANTHER" id="PTHR46481:SF10">
    <property type="entry name" value="ZINC FINGER BED DOMAIN-CONTAINING PROTEIN 39"/>
    <property type="match status" value="1"/>
</dbReference>
<accession>A0AAW0NDA1</accession>
<evidence type="ECO:0000256" key="2">
    <source>
        <dbReference type="ARBA" id="ARBA00022723"/>
    </source>
</evidence>
<keyword evidence="2" id="KW-0479">Metal-binding</keyword>
<evidence type="ECO:0000313" key="7">
    <source>
        <dbReference type="Proteomes" id="UP001460270"/>
    </source>
</evidence>
<dbReference type="GO" id="GO:0005634">
    <property type="term" value="C:nucleus"/>
    <property type="evidence" value="ECO:0007669"/>
    <property type="project" value="UniProtKB-SubCell"/>
</dbReference>
<evidence type="ECO:0000313" key="6">
    <source>
        <dbReference type="EMBL" id="KAK7890933.1"/>
    </source>
</evidence>
<keyword evidence="5" id="KW-0539">Nucleus</keyword>
<proteinExistence type="predicted"/>
<dbReference type="EMBL" id="JBBPFD010000017">
    <property type="protein sequence ID" value="KAK7890933.1"/>
    <property type="molecule type" value="Genomic_DNA"/>
</dbReference>
<dbReference type="SUPFAM" id="SSF140996">
    <property type="entry name" value="Hermes dimerisation domain"/>
    <property type="match status" value="1"/>
</dbReference>
<comment type="subcellular location">
    <subcellularLocation>
        <location evidence="1">Nucleus</location>
    </subcellularLocation>
</comment>
<dbReference type="GO" id="GO:0008270">
    <property type="term" value="F:zinc ion binding"/>
    <property type="evidence" value="ECO:0007669"/>
    <property type="project" value="UniProtKB-KW"/>
</dbReference>
<evidence type="ECO:0000256" key="4">
    <source>
        <dbReference type="ARBA" id="ARBA00022833"/>
    </source>
</evidence>